<dbReference type="AlphaFoldDB" id="A0A133XWN4"/>
<reference evidence="2" key="1">
    <citation type="submission" date="2016-01" db="EMBL/GenBank/DDBJ databases">
        <authorList>
            <person name="Mitreva M."/>
            <person name="Pepin K.H."/>
            <person name="Mihindukulasuriya K.A."/>
            <person name="Fulton R."/>
            <person name="Fronick C."/>
            <person name="O'Laughlin M."/>
            <person name="Miner T."/>
            <person name="Herter B."/>
            <person name="Rosa B.A."/>
            <person name="Cordes M."/>
            <person name="Tomlinson C."/>
            <person name="Wollam A."/>
            <person name="Palsikar V.B."/>
            <person name="Mardis E.R."/>
            <person name="Wilson R.K."/>
        </authorList>
    </citation>
    <scope>NUCLEOTIDE SEQUENCE [LARGE SCALE GENOMIC DNA]</scope>
    <source>
        <strain evidence="2">DNF00019</strain>
    </source>
</reference>
<dbReference type="Proteomes" id="UP000070675">
    <property type="component" value="Unassembled WGS sequence"/>
</dbReference>
<comment type="caution">
    <text evidence="1">The sequence shown here is derived from an EMBL/GenBank/DDBJ whole genome shotgun (WGS) entry which is preliminary data.</text>
</comment>
<gene>
    <name evidence="1" type="ORF">HMPREF3192_00407</name>
</gene>
<name>A0A133XWN4_9ACTN</name>
<proteinExistence type="predicted"/>
<protein>
    <submittedName>
        <fullName evidence="1">Uncharacterized protein</fullName>
    </submittedName>
</protein>
<dbReference type="EMBL" id="LSCR01000005">
    <property type="protein sequence ID" value="KXB35323.1"/>
    <property type="molecule type" value="Genomic_DNA"/>
</dbReference>
<evidence type="ECO:0000313" key="1">
    <source>
        <dbReference type="EMBL" id="KXB35323.1"/>
    </source>
</evidence>
<evidence type="ECO:0000313" key="2">
    <source>
        <dbReference type="Proteomes" id="UP000070675"/>
    </source>
</evidence>
<sequence length="52" mass="6204">MSKKEPLERYIIFYAREFLNFRPRMGHFPAKTLLLPVKILLKEPIICSNVQN</sequence>
<keyword evidence="2" id="KW-1185">Reference proteome</keyword>
<organism evidence="1 2">
    <name type="scientific">Atopobium deltae</name>
    <dbReference type="NCBI Taxonomy" id="1393034"/>
    <lineage>
        <taxon>Bacteria</taxon>
        <taxon>Bacillati</taxon>
        <taxon>Actinomycetota</taxon>
        <taxon>Coriobacteriia</taxon>
        <taxon>Coriobacteriales</taxon>
        <taxon>Atopobiaceae</taxon>
        <taxon>Atopobium</taxon>
    </lineage>
</organism>
<dbReference type="PATRIC" id="fig|1393034.3.peg.393"/>
<accession>A0A133XWN4</accession>